<organism evidence="1">
    <name type="scientific">Sesamum latifolium</name>
    <dbReference type="NCBI Taxonomy" id="2727402"/>
    <lineage>
        <taxon>Eukaryota</taxon>
        <taxon>Viridiplantae</taxon>
        <taxon>Streptophyta</taxon>
        <taxon>Embryophyta</taxon>
        <taxon>Tracheophyta</taxon>
        <taxon>Spermatophyta</taxon>
        <taxon>Magnoliopsida</taxon>
        <taxon>eudicotyledons</taxon>
        <taxon>Gunneridae</taxon>
        <taxon>Pentapetalae</taxon>
        <taxon>asterids</taxon>
        <taxon>lamiids</taxon>
        <taxon>Lamiales</taxon>
        <taxon>Pedaliaceae</taxon>
        <taxon>Sesamum</taxon>
    </lineage>
</organism>
<dbReference type="EMBL" id="JACGWN010000014">
    <property type="protein sequence ID" value="KAL0406155.1"/>
    <property type="molecule type" value="Genomic_DNA"/>
</dbReference>
<sequence>MLTWQQRSKSHWLVNGDGNTKFFHSQASSRRRQNSIHKLRDECGYGGMRRRIFRLFSCDILFLPIFRCCDGCSAACCGTTGHSKMNAHLAEPFTTDEVKRLPLLVGARYPSKKTN</sequence>
<evidence type="ECO:0000313" key="1">
    <source>
        <dbReference type="EMBL" id="KAL0406155.1"/>
    </source>
</evidence>
<name>A0AAW2TP21_9LAMI</name>
<protein>
    <submittedName>
        <fullName evidence="1">Uncharacterized protein</fullName>
    </submittedName>
</protein>
<dbReference type="AlphaFoldDB" id="A0AAW2TP21"/>
<reference evidence="1" key="1">
    <citation type="submission" date="2020-06" db="EMBL/GenBank/DDBJ databases">
        <authorList>
            <person name="Li T."/>
            <person name="Hu X."/>
            <person name="Zhang T."/>
            <person name="Song X."/>
            <person name="Zhang H."/>
            <person name="Dai N."/>
            <person name="Sheng W."/>
            <person name="Hou X."/>
            <person name="Wei L."/>
        </authorList>
    </citation>
    <scope>NUCLEOTIDE SEQUENCE</scope>
    <source>
        <strain evidence="1">KEN1</strain>
        <tissue evidence="1">Leaf</tissue>
    </source>
</reference>
<reference evidence="1" key="2">
    <citation type="journal article" date="2024" name="Plant">
        <title>Genomic evolution and insights into agronomic trait innovations of Sesamum species.</title>
        <authorList>
            <person name="Miao H."/>
            <person name="Wang L."/>
            <person name="Qu L."/>
            <person name="Liu H."/>
            <person name="Sun Y."/>
            <person name="Le M."/>
            <person name="Wang Q."/>
            <person name="Wei S."/>
            <person name="Zheng Y."/>
            <person name="Lin W."/>
            <person name="Duan Y."/>
            <person name="Cao H."/>
            <person name="Xiong S."/>
            <person name="Wang X."/>
            <person name="Wei L."/>
            <person name="Li C."/>
            <person name="Ma Q."/>
            <person name="Ju M."/>
            <person name="Zhao R."/>
            <person name="Li G."/>
            <person name="Mu C."/>
            <person name="Tian Q."/>
            <person name="Mei H."/>
            <person name="Zhang T."/>
            <person name="Gao T."/>
            <person name="Zhang H."/>
        </authorList>
    </citation>
    <scope>NUCLEOTIDE SEQUENCE</scope>
    <source>
        <strain evidence="1">KEN1</strain>
    </source>
</reference>
<gene>
    <name evidence="1" type="ORF">Slati_3929400</name>
</gene>
<comment type="caution">
    <text evidence="1">The sequence shown here is derived from an EMBL/GenBank/DDBJ whole genome shotgun (WGS) entry which is preliminary data.</text>
</comment>
<accession>A0AAW2TP21</accession>
<proteinExistence type="predicted"/>